<sequence length="147" mass="16015">MFVAVMAALLALYLVLVAQLAIRLILVDEPVAKGLGIALFVLPVVGAWALVVEVVFGFRSERLGRMLAAEGELPLAGLPRLPSGRVERTAAEAVFGRYRDEAEAAPGRWESWYRLGIAYDACGDRRRARGAIRQAIALERGSGERRP</sequence>
<evidence type="ECO:0000256" key="1">
    <source>
        <dbReference type="SAM" id="Phobius"/>
    </source>
</evidence>
<keyword evidence="1" id="KW-1133">Transmembrane helix</keyword>
<evidence type="ECO:0008006" key="4">
    <source>
        <dbReference type="Google" id="ProtNLM"/>
    </source>
</evidence>
<comment type="caution">
    <text evidence="2">The sequence shown here is derived from an EMBL/GenBank/DDBJ whole genome shotgun (WGS) entry which is preliminary data.</text>
</comment>
<dbReference type="SUPFAM" id="SSF48452">
    <property type="entry name" value="TPR-like"/>
    <property type="match status" value="1"/>
</dbReference>
<proteinExistence type="predicted"/>
<dbReference type="Gene3D" id="1.25.40.10">
    <property type="entry name" value="Tetratricopeptide repeat domain"/>
    <property type="match status" value="1"/>
</dbReference>
<evidence type="ECO:0000313" key="3">
    <source>
        <dbReference type="Proteomes" id="UP000298488"/>
    </source>
</evidence>
<keyword evidence="1" id="KW-0472">Membrane</keyword>
<feature type="transmembrane region" description="Helical" evidence="1">
    <location>
        <begin position="33"/>
        <end position="56"/>
    </location>
</feature>
<keyword evidence="1" id="KW-0812">Transmembrane</keyword>
<dbReference type="InterPro" id="IPR011990">
    <property type="entry name" value="TPR-like_helical_dom_sf"/>
</dbReference>
<evidence type="ECO:0000313" key="2">
    <source>
        <dbReference type="EMBL" id="TFB80715.1"/>
    </source>
</evidence>
<dbReference type="OrthoDB" id="4485518at2"/>
<accession>A0A4R8VD98</accession>
<gene>
    <name evidence="2" type="ORF">E3N84_02485</name>
</gene>
<organism evidence="2 3">
    <name type="scientific">Terrimesophilobacter mesophilus</name>
    <dbReference type="NCBI Taxonomy" id="433647"/>
    <lineage>
        <taxon>Bacteria</taxon>
        <taxon>Bacillati</taxon>
        <taxon>Actinomycetota</taxon>
        <taxon>Actinomycetes</taxon>
        <taxon>Micrococcales</taxon>
        <taxon>Microbacteriaceae</taxon>
        <taxon>Terrimesophilobacter</taxon>
    </lineage>
</organism>
<reference evidence="2 3" key="1">
    <citation type="submission" date="2019-03" db="EMBL/GenBank/DDBJ databases">
        <title>Genomics of glacier-inhabiting Cryobacterium strains.</title>
        <authorList>
            <person name="Liu Q."/>
            <person name="Xin Y.-H."/>
        </authorList>
    </citation>
    <scope>NUCLEOTIDE SEQUENCE [LARGE SCALE GENOMIC DNA]</scope>
    <source>
        <strain evidence="2 3">CGMCC 1.10440</strain>
    </source>
</reference>
<dbReference type="Proteomes" id="UP000298488">
    <property type="component" value="Unassembled WGS sequence"/>
</dbReference>
<dbReference type="AlphaFoldDB" id="A0A4R8VD98"/>
<name>A0A4R8VD98_9MICO</name>
<keyword evidence="3" id="KW-1185">Reference proteome</keyword>
<protein>
    <recommendedName>
        <fullName evidence="4">Tetratricopeptide repeat-containing protein</fullName>
    </recommendedName>
</protein>
<dbReference type="EMBL" id="SOFI01000003">
    <property type="protein sequence ID" value="TFB80715.1"/>
    <property type="molecule type" value="Genomic_DNA"/>
</dbReference>